<evidence type="ECO:0000313" key="1">
    <source>
        <dbReference type="EMBL" id="EDR03662.1"/>
    </source>
</evidence>
<keyword evidence="2" id="KW-1185">Reference proteome</keyword>
<dbReference type="RefSeq" id="XP_001885810.1">
    <property type="nucleotide sequence ID" value="XM_001885775.1"/>
</dbReference>
<sequence>MSLKPKNIIRGAVTDGHNWIFLVLKMDSNGDIDGAIYTQSLQRTRLMTVVPPGDEEISHTMCDVIAGIIGYWIEHCNEDIGDDDWFRVEWKYPFIGEPLFSSCVPRPWTEQSDDADRVVCDELLVHGPGAIGAERKCFNIRFCRSDSHLEVTHSRRLRLQLLVPSIDFNLEFL</sequence>
<protein>
    <submittedName>
        <fullName evidence="1">Predicted protein</fullName>
    </submittedName>
</protein>
<organism evidence="2">
    <name type="scientific">Laccaria bicolor (strain S238N-H82 / ATCC MYA-4686)</name>
    <name type="common">Bicoloured deceiver</name>
    <name type="synonym">Laccaria laccata var. bicolor</name>
    <dbReference type="NCBI Taxonomy" id="486041"/>
    <lineage>
        <taxon>Eukaryota</taxon>
        <taxon>Fungi</taxon>
        <taxon>Dikarya</taxon>
        <taxon>Basidiomycota</taxon>
        <taxon>Agaricomycotina</taxon>
        <taxon>Agaricomycetes</taxon>
        <taxon>Agaricomycetidae</taxon>
        <taxon>Agaricales</taxon>
        <taxon>Agaricineae</taxon>
        <taxon>Hydnangiaceae</taxon>
        <taxon>Laccaria</taxon>
    </lineage>
</organism>
<dbReference type="InParanoid" id="B0DPD4"/>
<dbReference type="OrthoDB" id="2720314at2759"/>
<dbReference type="Proteomes" id="UP000001194">
    <property type="component" value="Unassembled WGS sequence"/>
</dbReference>
<proteinExistence type="predicted"/>
<dbReference type="KEGG" id="lbc:LACBIDRAFT_331401"/>
<dbReference type="GeneID" id="6081368"/>
<gene>
    <name evidence="1" type="ORF">LACBIDRAFT_331401</name>
</gene>
<reference evidence="1 2" key="1">
    <citation type="journal article" date="2008" name="Nature">
        <title>The genome of Laccaria bicolor provides insights into mycorrhizal symbiosis.</title>
        <authorList>
            <person name="Martin F."/>
            <person name="Aerts A."/>
            <person name="Ahren D."/>
            <person name="Brun A."/>
            <person name="Danchin E.G.J."/>
            <person name="Duchaussoy F."/>
            <person name="Gibon J."/>
            <person name="Kohler A."/>
            <person name="Lindquist E."/>
            <person name="Pereda V."/>
            <person name="Salamov A."/>
            <person name="Shapiro H.J."/>
            <person name="Wuyts J."/>
            <person name="Blaudez D."/>
            <person name="Buee M."/>
            <person name="Brokstein P."/>
            <person name="Canbaeck B."/>
            <person name="Cohen D."/>
            <person name="Courty P.E."/>
            <person name="Coutinho P.M."/>
            <person name="Delaruelle C."/>
            <person name="Detter J.C."/>
            <person name="Deveau A."/>
            <person name="DiFazio S."/>
            <person name="Duplessis S."/>
            <person name="Fraissinet-Tachet L."/>
            <person name="Lucic E."/>
            <person name="Frey-Klett P."/>
            <person name="Fourrey C."/>
            <person name="Feussner I."/>
            <person name="Gay G."/>
            <person name="Grimwood J."/>
            <person name="Hoegger P.J."/>
            <person name="Jain P."/>
            <person name="Kilaru S."/>
            <person name="Labbe J."/>
            <person name="Lin Y.C."/>
            <person name="Legue V."/>
            <person name="Le Tacon F."/>
            <person name="Marmeisse R."/>
            <person name="Melayah D."/>
            <person name="Montanini B."/>
            <person name="Muratet M."/>
            <person name="Nehls U."/>
            <person name="Niculita-Hirzel H."/>
            <person name="Oudot-Le Secq M.P."/>
            <person name="Peter M."/>
            <person name="Quesneville H."/>
            <person name="Rajashekar B."/>
            <person name="Reich M."/>
            <person name="Rouhier N."/>
            <person name="Schmutz J."/>
            <person name="Yin T."/>
            <person name="Chalot M."/>
            <person name="Henrissat B."/>
            <person name="Kuees U."/>
            <person name="Lucas S."/>
            <person name="Van de Peer Y."/>
            <person name="Podila G.K."/>
            <person name="Polle A."/>
            <person name="Pukkila P.J."/>
            <person name="Richardson P.M."/>
            <person name="Rouze P."/>
            <person name="Sanders I.R."/>
            <person name="Stajich J.E."/>
            <person name="Tunlid A."/>
            <person name="Tuskan G."/>
            <person name="Grigoriev I.V."/>
        </authorList>
    </citation>
    <scope>NUCLEOTIDE SEQUENCE [LARGE SCALE GENOMIC DNA]</scope>
    <source>
        <strain evidence="2">S238N-H82 / ATCC MYA-4686</strain>
    </source>
</reference>
<evidence type="ECO:0000313" key="2">
    <source>
        <dbReference type="Proteomes" id="UP000001194"/>
    </source>
</evidence>
<dbReference type="HOGENOM" id="CLU_1547864_0_0_1"/>
<dbReference type="EMBL" id="DS547123">
    <property type="protein sequence ID" value="EDR03662.1"/>
    <property type="molecule type" value="Genomic_DNA"/>
</dbReference>
<name>B0DPD4_LACBS</name>
<dbReference type="AlphaFoldDB" id="B0DPD4"/>
<accession>B0DPD4</accession>